<organism evidence="1 2">
    <name type="scientific">Citrus x changshan-huyou</name>
    <dbReference type="NCBI Taxonomy" id="2935761"/>
    <lineage>
        <taxon>Eukaryota</taxon>
        <taxon>Viridiplantae</taxon>
        <taxon>Streptophyta</taxon>
        <taxon>Embryophyta</taxon>
        <taxon>Tracheophyta</taxon>
        <taxon>Spermatophyta</taxon>
        <taxon>Magnoliopsida</taxon>
        <taxon>eudicotyledons</taxon>
        <taxon>Gunneridae</taxon>
        <taxon>Pentapetalae</taxon>
        <taxon>rosids</taxon>
        <taxon>malvids</taxon>
        <taxon>Sapindales</taxon>
        <taxon>Rutaceae</taxon>
        <taxon>Aurantioideae</taxon>
        <taxon>Citrus</taxon>
    </lineage>
</organism>
<proteinExistence type="predicted"/>
<evidence type="ECO:0000313" key="2">
    <source>
        <dbReference type="Proteomes" id="UP001428341"/>
    </source>
</evidence>
<comment type="caution">
    <text evidence="1">The sequence shown here is derived from an EMBL/GenBank/DDBJ whole genome shotgun (WGS) entry which is preliminary data.</text>
</comment>
<reference evidence="1 2" key="1">
    <citation type="submission" date="2024-05" db="EMBL/GenBank/DDBJ databases">
        <title>Haplotype-resolved chromosome-level genome assembly of Huyou (Citrus changshanensis).</title>
        <authorList>
            <person name="Miao C."/>
            <person name="Chen W."/>
            <person name="Wu Y."/>
            <person name="Wang L."/>
            <person name="Zhao S."/>
            <person name="Grierson D."/>
            <person name="Xu C."/>
            <person name="Chen K."/>
        </authorList>
    </citation>
    <scope>NUCLEOTIDE SEQUENCE [LARGE SCALE GENOMIC DNA]</scope>
    <source>
        <strain evidence="1">01-14</strain>
        <tissue evidence="1">Leaf</tissue>
    </source>
</reference>
<gene>
    <name evidence="1" type="ORF">WN944_026865</name>
</gene>
<keyword evidence="2" id="KW-1185">Reference proteome</keyword>
<dbReference type="EMBL" id="JBCGBO010000025">
    <property type="protein sequence ID" value="KAK9174861.1"/>
    <property type="molecule type" value="Genomic_DNA"/>
</dbReference>
<accession>A0AAP0QCE8</accession>
<name>A0AAP0QCE8_9ROSI</name>
<protein>
    <submittedName>
        <fullName evidence="1">Uncharacterized protein</fullName>
    </submittedName>
</protein>
<sequence>MINGGTSTAPSAPSGIHATVYKILFPCFGFNVSSGSDISFASLYVPCSNDFGCALTAVTKLKLNMTGNQNFPLFLETEAAVKPISLFVLFFGALLGQDLITIAKLAAVFISMDGVAMTTVGKTWAVDEFLSASEEDKYVVNKLC</sequence>
<evidence type="ECO:0000313" key="1">
    <source>
        <dbReference type="EMBL" id="KAK9174861.1"/>
    </source>
</evidence>
<dbReference type="Proteomes" id="UP001428341">
    <property type="component" value="Unassembled WGS sequence"/>
</dbReference>
<dbReference type="AlphaFoldDB" id="A0AAP0QCE8"/>